<evidence type="ECO:0000256" key="2">
    <source>
        <dbReference type="ARBA" id="ARBA00022741"/>
    </source>
</evidence>
<dbReference type="Pfam" id="PF00176">
    <property type="entry name" value="SNF2-rel_dom"/>
    <property type="match status" value="1"/>
</dbReference>
<dbReference type="SUPFAM" id="SSF52540">
    <property type="entry name" value="P-loop containing nucleoside triphosphate hydrolases"/>
    <property type="match status" value="2"/>
</dbReference>
<dbReference type="InterPro" id="IPR014001">
    <property type="entry name" value="Helicase_ATP-bd"/>
</dbReference>
<comment type="subcellular location">
    <subcellularLocation>
        <location evidence="1">Nucleus</location>
    </subcellularLocation>
</comment>
<feature type="domain" description="Helicase ATP-binding" evidence="7">
    <location>
        <begin position="649"/>
        <end position="825"/>
    </location>
</feature>
<feature type="compositionally biased region" description="Basic residues" evidence="6">
    <location>
        <begin position="1244"/>
        <end position="1253"/>
    </location>
</feature>
<dbReference type="SMART" id="SM00490">
    <property type="entry name" value="HELICc"/>
    <property type="match status" value="1"/>
</dbReference>
<dbReference type="Proteomes" id="UP001203297">
    <property type="component" value="Unassembled WGS sequence"/>
</dbReference>
<evidence type="ECO:0000256" key="1">
    <source>
        <dbReference type="ARBA" id="ARBA00004123"/>
    </source>
</evidence>
<dbReference type="GO" id="GO:0016887">
    <property type="term" value="F:ATP hydrolysis activity"/>
    <property type="evidence" value="ECO:0007669"/>
    <property type="project" value="TreeGrafter"/>
</dbReference>
<feature type="compositionally biased region" description="Polar residues" evidence="6">
    <location>
        <begin position="1404"/>
        <end position="1429"/>
    </location>
</feature>
<dbReference type="InterPro" id="IPR000330">
    <property type="entry name" value="SNF2_N"/>
</dbReference>
<dbReference type="Pfam" id="PF23615">
    <property type="entry name" value="Chromo_MIT1"/>
    <property type="match status" value="1"/>
</dbReference>
<dbReference type="GO" id="GO:0042393">
    <property type="term" value="F:histone binding"/>
    <property type="evidence" value="ECO:0007669"/>
    <property type="project" value="TreeGrafter"/>
</dbReference>
<gene>
    <name evidence="9" type="ORF">B0F90DRAFT_1807106</name>
</gene>
<dbReference type="PROSITE" id="PS51194">
    <property type="entry name" value="HELICASE_CTER"/>
    <property type="match status" value="1"/>
</dbReference>
<dbReference type="PANTHER" id="PTHR45623:SF17">
    <property type="entry name" value="CHROMODOMAIN-HELICASE-DNA-BINDING PROTEIN 3-RELATED"/>
    <property type="match status" value="1"/>
</dbReference>
<evidence type="ECO:0000256" key="3">
    <source>
        <dbReference type="ARBA" id="ARBA00022801"/>
    </source>
</evidence>
<dbReference type="InterPro" id="IPR016197">
    <property type="entry name" value="Chromo-like_dom_sf"/>
</dbReference>
<feature type="region of interest" description="Disordered" evidence="6">
    <location>
        <begin position="1234"/>
        <end position="1259"/>
    </location>
</feature>
<dbReference type="PANTHER" id="PTHR45623">
    <property type="entry name" value="CHROMODOMAIN-HELICASE-DNA-BINDING PROTEIN 3-RELATED-RELATED"/>
    <property type="match status" value="1"/>
</dbReference>
<name>A0AAD4MD42_9AGAM</name>
<comment type="caution">
    <text evidence="9">The sequence shown here is derived from an EMBL/GenBank/DDBJ whole genome shotgun (WGS) entry which is preliminary data.</text>
</comment>
<reference evidence="9" key="1">
    <citation type="journal article" date="2022" name="New Phytol.">
        <title>Evolutionary transition to the ectomycorrhizal habit in the genomes of a hyperdiverse lineage of mushroom-forming fungi.</title>
        <authorList>
            <person name="Looney B."/>
            <person name="Miyauchi S."/>
            <person name="Morin E."/>
            <person name="Drula E."/>
            <person name="Courty P.E."/>
            <person name="Kohler A."/>
            <person name="Kuo A."/>
            <person name="LaButti K."/>
            <person name="Pangilinan J."/>
            <person name="Lipzen A."/>
            <person name="Riley R."/>
            <person name="Andreopoulos W."/>
            <person name="He G."/>
            <person name="Johnson J."/>
            <person name="Nolan M."/>
            <person name="Tritt A."/>
            <person name="Barry K.W."/>
            <person name="Grigoriev I.V."/>
            <person name="Nagy L.G."/>
            <person name="Hibbett D."/>
            <person name="Henrissat B."/>
            <person name="Matheny P.B."/>
            <person name="Labbe J."/>
            <person name="Martin F.M."/>
        </authorList>
    </citation>
    <scope>NUCLEOTIDE SEQUENCE</scope>
    <source>
        <strain evidence="9">BPL690</strain>
    </source>
</reference>
<accession>A0AAD4MD42</accession>
<evidence type="ECO:0000313" key="9">
    <source>
        <dbReference type="EMBL" id="KAI0307674.1"/>
    </source>
</evidence>
<keyword evidence="10" id="KW-1185">Reference proteome</keyword>
<feature type="domain" description="Helicase C-terminal" evidence="8">
    <location>
        <begin position="958"/>
        <end position="1107"/>
    </location>
</feature>
<dbReference type="Pfam" id="PF00271">
    <property type="entry name" value="Helicase_C"/>
    <property type="match status" value="1"/>
</dbReference>
<dbReference type="Gene3D" id="3.40.50.10810">
    <property type="entry name" value="Tandem AAA-ATPase domain"/>
    <property type="match status" value="1"/>
</dbReference>
<dbReference type="EMBL" id="WTXG01000001">
    <property type="protein sequence ID" value="KAI0307674.1"/>
    <property type="molecule type" value="Genomic_DNA"/>
</dbReference>
<evidence type="ECO:0000313" key="10">
    <source>
        <dbReference type="Proteomes" id="UP001203297"/>
    </source>
</evidence>
<sequence length="1554" mass="174017">MRLRVRTLGKSENRETSILHGAGPARRSNRIRTSLKTLGGDHDYEDGESGSLSDEEISPGRDFQSKSEPIIPRRGRASRAAYGHIRSIADLEYDELEHGPLSAHRSTCERCQRKPTHILLEQQRRQSKRGKAKRKSIDEFEDDSDSEDKLASLGGWIRCLKCPLATHWRCLAGTQRDKILNAVQARDLMALEAAHGKDVVGTGSISVDNSKSQDRLIPMPPKRSGLESHQTTEFICSFCSKGGTCMGCKDVALEPEPFGTQKVEEHTSPPGLMVVIGTDPAVPEGMTSFSERNPATGTQRPEATVSSRELLFRCRLCKRLSHYAHLPLPDVMTGNKGEEANSEVIAKYYQRDQGWSCADCVSFVFRAEKILAWRPDPPNAQQPELPPSESISSKIHLPREYLVKWQDRSYRRVQWVPHGWLTSVHAGLLRNFLNHGPKVELLDYAVREDQVANAASEGGIGGANKESEDSRFKSEGHSERIALTAIPDAERRIPPAWKTVDRVLDVLMWSPRKQRSKTSKRKVGKERTSSVGVDTTSDLDAQREWNEAFHLGEEPSTQNTMTIDEWEAQKEDDLSFDDISHVVWAFIKWDDLGYDEATWDSPPRAEEPGHPAFKIAFRCFLDSRGQPDLGQQNQLKLMSFQIDGFNWLCDNWWNHQPCILADEMGLGKTVQIVTFIGNIIKLFDAAPILVVVPNSTITNWVREFSSWVPGIRVVPFYGEAKSREVIKRYELMHSTKIEGTTGAKYHVLVTTYDIITSKDFNMVIKSVPRWEVLIVDEGQRLKNDHSLLFKKLNELKVSHRVIMTGTPLNNNIRELFNLMNFLDPNEWGDLKQLAKEHEELTEDLVKELHNRLRPYFLRRLKGQVLQLPPKNEVIVPVSLTPLQKEVYKSVLGMQICCVDSLIYNPSKKPRTSSMSNILMDLRKCIQHPYLVSHEIEPQGLSPPEAHSRLVAGSAKLRLLQALLPKLKAREHRVLLFSQFVIALDIIEDFLEGEGFKYLRLDGNTKQSERQKGMDEFNRPGSDVFIYLLSTRAGGVGINLWSADTVIIFDPDFNPHQAIARAHRYGQTKPCLVLKLMAKDTAEERIIQAGKKKLVLDHVIVQKMDDEEGGGDVRSILTYGAQALFDETVASRDITYTDQDLDKLIEKTEVEGEQVEDASEEAGHTFSFAKVWTAENDTLEEMDDQAHGHTGPIDSWAHTLDLILKENVKMKAAERTGRGVRRKAAIAAGNQQKLDFLDTPVKDKPRGRKQKRSRSTLSDESDIYVNANLSQSENSSDGLANEVVREDIVEPGVTATSRPQVQTGLSETQGPPLLVSNVTAHPEETPLCAMCGNIHRGTCEMTERSENLVHYRQILFTDQTGESFEERRDAIAIIDYTLEKRGELHLIHNQPLRLIEKGKSGASVSAQGVNSDVRTVQSSDFRPKTSSNLQRGVVISNLPSSSTDRAGPPETSTLGSTSSKRSSDSQGSTKKRQKMSNYPGCPVCGGPHHLVKDCPVTAAGPKSIYAAILRLGSQPEQSATVAALRGVLEKQEKRTLGQIPNRAEPQSGFTSNRPN</sequence>
<feature type="compositionally biased region" description="Basic and acidic residues" evidence="6">
    <location>
        <begin position="465"/>
        <end position="476"/>
    </location>
</feature>
<dbReference type="PROSITE" id="PS51192">
    <property type="entry name" value="HELICASE_ATP_BIND_1"/>
    <property type="match status" value="1"/>
</dbReference>
<dbReference type="InterPro" id="IPR027417">
    <property type="entry name" value="P-loop_NTPase"/>
</dbReference>
<dbReference type="SUPFAM" id="SSF54160">
    <property type="entry name" value="Chromo domain-like"/>
    <property type="match status" value="1"/>
</dbReference>
<dbReference type="CDD" id="cd18793">
    <property type="entry name" value="SF2_C_SNF"/>
    <property type="match status" value="1"/>
</dbReference>
<feature type="compositionally biased region" description="Acidic residues" evidence="6">
    <location>
        <begin position="43"/>
        <end position="57"/>
    </location>
</feature>
<protein>
    <submittedName>
        <fullName evidence="9">SNF2 family N-terminal domain-containing protein</fullName>
    </submittedName>
</protein>
<feature type="region of interest" description="Disordered" evidence="6">
    <location>
        <begin position="456"/>
        <end position="476"/>
    </location>
</feature>
<evidence type="ECO:0000256" key="4">
    <source>
        <dbReference type="ARBA" id="ARBA00022840"/>
    </source>
</evidence>
<feature type="compositionally biased region" description="Basic residues" evidence="6">
    <location>
        <begin position="125"/>
        <end position="134"/>
    </location>
</feature>
<organism evidence="9 10">
    <name type="scientific">Multifurca ochricompacta</name>
    <dbReference type="NCBI Taxonomy" id="376703"/>
    <lineage>
        <taxon>Eukaryota</taxon>
        <taxon>Fungi</taxon>
        <taxon>Dikarya</taxon>
        <taxon>Basidiomycota</taxon>
        <taxon>Agaricomycotina</taxon>
        <taxon>Agaricomycetes</taxon>
        <taxon>Russulales</taxon>
        <taxon>Russulaceae</taxon>
        <taxon>Multifurca</taxon>
    </lineage>
</organism>
<dbReference type="GO" id="GO:0003682">
    <property type="term" value="F:chromatin binding"/>
    <property type="evidence" value="ECO:0007669"/>
    <property type="project" value="TreeGrafter"/>
</dbReference>
<dbReference type="InterPro" id="IPR001650">
    <property type="entry name" value="Helicase_C-like"/>
</dbReference>
<feature type="compositionally biased region" description="Basic residues" evidence="6">
    <location>
        <begin position="515"/>
        <end position="524"/>
    </location>
</feature>
<feature type="region of interest" description="Disordered" evidence="6">
    <location>
        <begin position="515"/>
        <end position="535"/>
    </location>
</feature>
<feature type="region of interest" description="Disordered" evidence="6">
    <location>
        <begin position="122"/>
        <end position="148"/>
    </location>
</feature>
<dbReference type="GO" id="GO:0005524">
    <property type="term" value="F:ATP binding"/>
    <property type="evidence" value="ECO:0007669"/>
    <property type="project" value="UniProtKB-KW"/>
</dbReference>
<keyword evidence="2" id="KW-0547">Nucleotide-binding</keyword>
<feature type="region of interest" description="Disordered" evidence="6">
    <location>
        <begin position="1"/>
        <end position="78"/>
    </location>
</feature>
<evidence type="ECO:0000259" key="7">
    <source>
        <dbReference type="PROSITE" id="PS51192"/>
    </source>
</evidence>
<dbReference type="GO" id="GO:0003677">
    <property type="term" value="F:DNA binding"/>
    <property type="evidence" value="ECO:0007669"/>
    <property type="project" value="TreeGrafter"/>
</dbReference>
<dbReference type="InterPro" id="IPR038718">
    <property type="entry name" value="SNF2-like_sf"/>
</dbReference>
<dbReference type="GO" id="GO:0005634">
    <property type="term" value="C:nucleus"/>
    <property type="evidence" value="ECO:0007669"/>
    <property type="project" value="UniProtKB-SubCell"/>
</dbReference>
<keyword evidence="4" id="KW-0067">ATP-binding</keyword>
<dbReference type="InterPro" id="IPR056616">
    <property type="entry name" value="Chromo_MIT1"/>
</dbReference>
<feature type="region of interest" description="Disordered" evidence="6">
    <location>
        <begin position="1532"/>
        <end position="1554"/>
    </location>
</feature>
<evidence type="ECO:0000259" key="8">
    <source>
        <dbReference type="PROSITE" id="PS51194"/>
    </source>
</evidence>
<keyword evidence="3" id="KW-0378">Hydrolase</keyword>
<evidence type="ECO:0000256" key="5">
    <source>
        <dbReference type="ARBA" id="ARBA00023242"/>
    </source>
</evidence>
<evidence type="ECO:0000256" key="6">
    <source>
        <dbReference type="SAM" id="MobiDB-lite"/>
    </source>
</evidence>
<proteinExistence type="predicted"/>
<dbReference type="InterPro" id="IPR049730">
    <property type="entry name" value="SNF2/RAD54-like_C"/>
</dbReference>
<keyword evidence="5" id="KW-0539">Nucleus</keyword>
<feature type="region of interest" description="Disordered" evidence="6">
    <location>
        <begin position="1404"/>
        <end position="1478"/>
    </location>
</feature>
<dbReference type="SMART" id="SM00487">
    <property type="entry name" value="DEXDc"/>
    <property type="match status" value="1"/>
</dbReference>
<dbReference type="GO" id="GO:0140658">
    <property type="term" value="F:ATP-dependent chromatin remodeler activity"/>
    <property type="evidence" value="ECO:0007669"/>
    <property type="project" value="TreeGrafter"/>
</dbReference>
<dbReference type="Gene3D" id="3.40.50.300">
    <property type="entry name" value="P-loop containing nucleotide triphosphate hydrolases"/>
    <property type="match status" value="1"/>
</dbReference>
<feature type="compositionally biased region" description="Low complexity" evidence="6">
    <location>
        <begin position="1450"/>
        <end position="1467"/>
    </location>
</feature>
<dbReference type="GO" id="GO:0000785">
    <property type="term" value="C:chromatin"/>
    <property type="evidence" value="ECO:0007669"/>
    <property type="project" value="TreeGrafter"/>
</dbReference>